<dbReference type="AlphaFoldDB" id="A0A917I5Q0"/>
<dbReference type="InterPro" id="IPR002347">
    <property type="entry name" value="SDR_fam"/>
</dbReference>
<dbReference type="EMBL" id="BMES01000001">
    <property type="protein sequence ID" value="GGH17336.1"/>
    <property type="molecule type" value="Genomic_DNA"/>
</dbReference>
<dbReference type="NCBIfam" id="NF005489">
    <property type="entry name" value="PRK07102.1"/>
    <property type="match status" value="1"/>
</dbReference>
<dbReference type="Proteomes" id="UP000603912">
    <property type="component" value="Unassembled WGS sequence"/>
</dbReference>
<gene>
    <name evidence="3" type="ORF">GCM10007036_18680</name>
</gene>
<dbReference type="PRINTS" id="PR00081">
    <property type="entry name" value="GDHRDH"/>
</dbReference>
<name>A0A917I5Q0_9HYPH</name>
<dbReference type="RefSeq" id="WP_188517351.1">
    <property type="nucleotide sequence ID" value="NZ_BMES01000001.1"/>
</dbReference>
<dbReference type="PANTHER" id="PTHR44196:SF1">
    <property type="entry name" value="DEHYDROGENASE_REDUCTASE SDR FAMILY MEMBER 7B"/>
    <property type="match status" value="1"/>
</dbReference>
<dbReference type="SUPFAM" id="SSF51735">
    <property type="entry name" value="NAD(P)-binding Rossmann-fold domains"/>
    <property type="match status" value="1"/>
</dbReference>
<dbReference type="Pfam" id="PF00106">
    <property type="entry name" value="adh_short"/>
    <property type="match status" value="1"/>
</dbReference>
<evidence type="ECO:0000313" key="4">
    <source>
        <dbReference type="Proteomes" id="UP000603912"/>
    </source>
</evidence>
<keyword evidence="2" id="KW-0560">Oxidoreductase</keyword>
<dbReference type="GO" id="GO:0016020">
    <property type="term" value="C:membrane"/>
    <property type="evidence" value="ECO:0007669"/>
    <property type="project" value="TreeGrafter"/>
</dbReference>
<keyword evidence="4" id="KW-1185">Reference proteome</keyword>
<dbReference type="PANTHER" id="PTHR44196">
    <property type="entry name" value="DEHYDROGENASE/REDUCTASE SDR FAMILY MEMBER 7B"/>
    <property type="match status" value="1"/>
</dbReference>
<organism evidence="3 4">
    <name type="scientific">Alsobacter metallidurans</name>
    <dbReference type="NCBI Taxonomy" id="340221"/>
    <lineage>
        <taxon>Bacteria</taxon>
        <taxon>Pseudomonadati</taxon>
        <taxon>Pseudomonadota</taxon>
        <taxon>Alphaproteobacteria</taxon>
        <taxon>Hyphomicrobiales</taxon>
        <taxon>Alsobacteraceae</taxon>
        <taxon>Alsobacter</taxon>
    </lineage>
</organism>
<evidence type="ECO:0000256" key="2">
    <source>
        <dbReference type="ARBA" id="ARBA00023002"/>
    </source>
</evidence>
<comment type="similarity">
    <text evidence="1">Belongs to the short-chain dehydrogenases/reductases (SDR) family.</text>
</comment>
<sequence length="245" mass="26276">MVTNQSVLILGARSDIGRAIAHTFAGHGRPIVLAARRAADLNVDVADISARYQVAASAIEFDVIDGGATRFFDSLPELPDVVVMVAGLLGDQAVNEVDQDAAMRVMATNYTGPACYLLEVARRMEARGSGAIVGISSVAGDRGRRSNFVYGSAKAGFTAFLSGLRNRLAAQNIQVVTIKPGFVATRMTAGMKLPPALTAAPQEVADATWRAVTKGSDVVYVRSVWRLIMWIIRSIPERLFKRLSL</sequence>
<reference evidence="3" key="2">
    <citation type="submission" date="2020-09" db="EMBL/GenBank/DDBJ databases">
        <authorList>
            <person name="Sun Q."/>
            <person name="Zhou Y."/>
        </authorList>
    </citation>
    <scope>NUCLEOTIDE SEQUENCE</scope>
    <source>
        <strain evidence="3">CGMCC 1.12214</strain>
    </source>
</reference>
<accession>A0A917I5Q0</accession>
<evidence type="ECO:0000256" key="1">
    <source>
        <dbReference type="ARBA" id="ARBA00006484"/>
    </source>
</evidence>
<dbReference type="Gene3D" id="3.40.50.720">
    <property type="entry name" value="NAD(P)-binding Rossmann-like Domain"/>
    <property type="match status" value="1"/>
</dbReference>
<protein>
    <submittedName>
        <fullName evidence="3">Short-chain dehydrogenase</fullName>
    </submittedName>
</protein>
<evidence type="ECO:0000313" key="3">
    <source>
        <dbReference type="EMBL" id="GGH17336.1"/>
    </source>
</evidence>
<dbReference type="InterPro" id="IPR036291">
    <property type="entry name" value="NAD(P)-bd_dom_sf"/>
</dbReference>
<dbReference type="CDD" id="cd05233">
    <property type="entry name" value="SDR_c"/>
    <property type="match status" value="1"/>
</dbReference>
<reference evidence="3" key="1">
    <citation type="journal article" date="2014" name="Int. J. Syst. Evol. Microbiol.">
        <title>Complete genome sequence of Corynebacterium casei LMG S-19264T (=DSM 44701T), isolated from a smear-ripened cheese.</title>
        <authorList>
            <consortium name="US DOE Joint Genome Institute (JGI-PGF)"/>
            <person name="Walter F."/>
            <person name="Albersmeier A."/>
            <person name="Kalinowski J."/>
            <person name="Ruckert C."/>
        </authorList>
    </citation>
    <scope>NUCLEOTIDE SEQUENCE</scope>
    <source>
        <strain evidence="3">CGMCC 1.12214</strain>
    </source>
</reference>
<comment type="caution">
    <text evidence="3">The sequence shown here is derived from an EMBL/GenBank/DDBJ whole genome shotgun (WGS) entry which is preliminary data.</text>
</comment>
<proteinExistence type="inferred from homology"/>
<dbReference type="GO" id="GO:0016491">
    <property type="term" value="F:oxidoreductase activity"/>
    <property type="evidence" value="ECO:0007669"/>
    <property type="project" value="UniProtKB-KW"/>
</dbReference>